<reference evidence="12 13" key="1">
    <citation type="journal article" date="2013" name="Antonie Van Leeuwenhoek">
        <title>Dongia rigui sp. nov., isolated from freshwater of a large wetland in Korea.</title>
        <authorList>
            <person name="Baik K.S."/>
            <person name="Hwang Y.M."/>
            <person name="Choi J.S."/>
            <person name="Kwon J."/>
            <person name="Seong C.N."/>
        </authorList>
    </citation>
    <scope>NUCLEOTIDE SEQUENCE [LARGE SCALE GENOMIC DNA]</scope>
    <source>
        <strain evidence="12 13">04SU4-P</strain>
    </source>
</reference>
<dbReference type="InterPro" id="IPR018483">
    <property type="entry name" value="Carb_kinase_FGGY_CS"/>
</dbReference>
<name>A0ABU5E103_9PROT</name>
<feature type="active site" description="Proton acceptor" evidence="8">
    <location>
        <position position="236"/>
    </location>
</feature>
<dbReference type="EMBL" id="JAXCLX010000002">
    <property type="protein sequence ID" value="MDY0873225.1"/>
    <property type="molecule type" value="Genomic_DNA"/>
</dbReference>
<evidence type="ECO:0000256" key="8">
    <source>
        <dbReference type="HAMAP-Rule" id="MF_02220"/>
    </source>
</evidence>
<dbReference type="GO" id="GO:0004856">
    <property type="term" value="F:D-xylulokinase activity"/>
    <property type="evidence" value="ECO:0007669"/>
    <property type="project" value="UniProtKB-EC"/>
</dbReference>
<comment type="caution">
    <text evidence="12">The sequence shown here is derived from an EMBL/GenBank/DDBJ whole genome shotgun (WGS) entry which is preliminary data.</text>
</comment>
<dbReference type="CDD" id="cd07808">
    <property type="entry name" value="ASKHA_NBD_FGGY_EcXK-like"/>
    <property type="match status" value="1"/>
</dbReference>
<evidence type="ECO:0000256" key="3">
    <source>
        <dbReference type="ARBA" id="ARBA00022679"/>
    </source>
</evidence>
<keyword evidence="13" id="KW-1185">Reference proteome</keyword>
<dbReference type="PIRSF" id="PIRSF000538">
    <property type="entry name" value="GlpK"/>
    <property type="match status" value="1"/>
</dbReference>
<dbReference type="InterPro" id="IPR018484">
    <property type="entry name" value="FGGY_N"/>
</dbReference>
<keyword evidence="6 8" id="KW-0067">ATP-binding</keyword>
<evidence type="ECO:0000313" key="12">
    <source>
        <dbReference type="EMBL" id="MDY0873225.1"/>
    </source>
</evidence>
<feature type="domain" description="Carbohydrate kinase FGGY N-terminal" evidence="10">
    <location>
        <begin position="1"/>
        <end position="242"/>
    </location>
</feature>
<dbReference type="PROSITE" id="PS00933">
    <property type="entry name" value="FGGY_KINASES_1"/>
    <property type="match status" value="1"/>
</dbReference>
<dbReference type="InterPro" id="IPR006000">
    <property type="entry name" value="Xylulokinase"/>
</dbReference>
<keyword evidence="4 8" id="KW-0547">Nucleotide-binding</keyword>
<dbReference type="InterPro" id="IPR043129">
    <property type="entry name" value="ATPase_NBD"/>
</dbReference>
<evidence type="ECO:0000256" key="2">
    <source>
        <dbReference type="ARBA" id="ARBA00022629"/>
    </source>
</evidence>
<gene>
    <name evidence="8 9 12" type="primary">xylB</name>
    <name evidence="12" type="ORF">SMD31_14885</name>
</gene>
<comment type="catalytic activity">
    <reaction evidence="8 9">
        <text>D-xylulose + ATP = D-xylulose 5-phosphate + ADP + H(+)</text>
        <dbReference type="Rhea" id="RHEA:10964"/>
        <dbReference type="ChEBI" id="CHEBI:15378"/>
        <dbReference type="ChEBI" id="CHEBI:17140"/>
        <dbReference type="ChEBI" id="CHEBI:30616"/>
        <dbReference type="ChEBI" id="CHEBI:57737"/>
        <dbReference type="ChEBI" id="CHEBI:456216"/>
        <dbReference type="EC" id="2.7.1.17"/>
    </reaction>
</comment>
<accession>A0ABU5E103</accession>
<feature type="domain" description="Carbohydrate kinase FGGY C-terminal" evidence="11">
    <location>
        <begin position="253"/>
        <end position="437"/>
    </location>
</feature>
<feature type="site" description="Important for activity" evidence="8">
    <location>
        <position position="6"/>
    </location>
</feature>
<evidence type="ECO:0000256" key="6">
    <source>
        <dbReference type="ARBA" id="ARBA00022840"/>
    </source>
</evidence>
<dbReference type="NCBIfam" id="TIGR01312">
    <property type="entry name" value="XylB"/>
    <property type="match status" value="1"/>
</dbReference>
<dbReference type="InterPro" id="IPR018485">
    <property type="entry name" value="FGGY_C"/>
</dbReference>
<evidence type="ECO:0000256" key="5">
    <source>
        <dbReference type="ARBA" id="ARBA00022777"/>
    </source>
</evidence>
<dbReference type="HAMAP" id="MF_02220">
    <property type="entry name" value="XylB"/>
    <property type="match status" value="1"/>
</dbReference>
<dbReference type="PANTHER" id="PTHR43095">
    <property type="entry name" value="SUGAR KINASE"/>
    <property type="match status" value="1"/>
</dbReference>
<evidence type="ECO:0000313" key="13">
    <source>
        <dbReference type="Proteomes" id="UP001271769"/>
    </source>
</evidence>
<comment type="function">
    <text evidence="8">Catalyzes the phosphorylation of D-xylulose to D-xylulose 5-phosphate.</text>
</comment>
<organism evidence="12 13">
    <name type="scientific">Dongia rigui</name>
    <dbReference type="NCBI Taxonomy" id="940149"/>
    <lineage>
        <taxon>Bacteria</taxon>
        <taxon>Pseudomonadati</taxon>
        <taxon>Pseudomonadota</taxon>
        <taxon>Alphaproteobacteria</taxon>
        <taxon>Rhodospirillales</taxon>
        <taxon>Dongiaceae</taxon>
        <taxon>Dongia</taxon>
    </lineage>
</organism>
<dbReference type="RefSeq" id="WP_320501686.1">
    <property type="nucleotide sequence ID" value="NZ_JAXCLX010000002.1"/>
</dbReference>
<dbReference type="PANTHER" id="PTHR43095:SF6">
    <property type="entry name" value="XYLULOSE KINASE"/>
    <property type="match status" value="1"/>
</dbReference>
<dbReference type="Proteomes" id="UP001271769">
    <property type="component" value="Unassembled WGS sequence"/>
</dbReference>
<dbReference type="InterPro" id="IPR000577">
    <property type="entry name" value="Carb_kinase_FGGY"/>
</dbReference>
<evidence type="ECO:0000256" key="1">
    <source>
        <dbReference type="ARBA" id="ARBA00009156"/>
    </source>
</evidence>
<keyword evidence="5 8" id="KW-0418">Kinase</keyword>
<feature type="binding site" evidence="8">
    <location>
        <begin position="79"/>
        <end position="80"/>
    </location>
    <ligand>
        <name>substrate</name>
    </ligand>
</feature>
<sequence length="484" mass="51235">MYIGIDLGTSSVKCVLVDPDQRVLGSASEALAVNRPAPTHAEQDPAGWWQATLQALDRLAADHPGAMSDVRGLGLSGQMHGATLLDAADQVLRPCILWNDGRAAAECAEMEARWPDLRRVTGNIAMPGFTAPKLLWVRKHEPALFDRIAKVLLPKAYLRLRLSGEYAEDMSDAAGTLWLDVAKRDWSDAALAATGLTRQHMPRLVEGSAPAGRLRPELQKRWNMTAAPVIAGGAGDNAAGAVSLGAIHAGDAFVSLGTSGVLWATTAGFAPNPGKAVHAFCHCLPQTWHQMGVILSAASCFAWLADTLGTSEGQLLAGMPENPVRPGNVLFLPYLSGERTPHNDARIRGAFIGLSHETDRAALVQAVMEGVAFALKDCLDALKGAGTHVSSADIIGGGARSPLWRAIIAHVLDLPLAEITGADVSGAFGAARLGRLAATGEAPGDVCHKAPRGKTIQPDPILRDAYAANHQRYRQLYPHLKEVA</sequence>
<evidence type="ECO:0000259" key="10">
    <source>
        <dbReference type="Pfam" id="PF00370"/>
    </source>
</evidence>
<evidence type="ECO:0000259" key="11">
    <source>
        <dbReference type="Pfam" id="PF02782"/>
    </source>
</evidence>
<dbReference type="SUPFAM" id="SSF53067">
    <property type="entry name" value="Actin-like ATPase domain"/>
    <property type="match status" value="2"/>
</dbReference>
<evidence type="ECO:0000256" key="7">
    <source>
        <dbReference type="ARBA" id="ARBA00023277"/>
    </source>
</evidence>
<keyword evidence="2 8" id="KW-0859">Xylose metabolism</keyword>
<dbReference type="EC" id="2.7.1.17" evidence="8 9"/>
<comment type="similarity">
    <text evidence="1 8 9">Belongs to the FGGY kinase family.</text>
</comment>
<evidence type="ECO:0000256" key="9">
    <source>
        <dbReference type="RuleBase" id="RU364073"/>
    </source>
</evidence>
<keyword evidence="3 8" id="KW-0808">Transferase</keyword>
<protein>
    <recommendedName>
        <fullName evidence="8 9">Xylulose kinase</fullName>
        <shortName evidence="8 9">Xylulokinase</shortName>
        <ecNumber evidence="8 9">2.7.1.17</ecNumber>
    </recommendedName>
</protein>
<dbReference type="Pfam" id="PF00370">
    <property type="entry name" value="FGGY_N"/>
    <property type="match status" value="1"/>
</dbReference>
<evidence type="ECO:0000256" key="4">
    <source>
        <dbReference type="ARBA" id="ARBA00022741"/>
    </source>
</evidence>
<keyword evidence="7 8" id="KW-0119">Carbohydrate metabolism</keyword>
<dbReference type="Pfam" id="PF02782">
    <property type="entry name" value="FGGY_C"/>
    <property type="match status" value="1"/>
</dbReference>
<proteinExistence type="inferred from homology"/>
<dbReference type="InterPro" id="IPR050406">
    <property type="entry name" value="FGGY_Carb_Kinase"/>
</dbReference>
<dbReference type="Gene3D" id="3.30.420.40">
    <property type="match status" value="2"/>
</dbReference>